<gene>
    <name evidence="1" type="ORF">WMY93_006424</name>
</gene>
<keyword evidence="2" id="KW-1185">Reference proteome</keyword>
<name>A0AAW0PN66_9GOBI</name>
<dbReference type="Proteomes" id="UP001460270">
    <property type="component" value="Unassembled WGS sequence"/>
</dbReference>
<protein>
    <submittedName>
        <fullName evidence="1">Uncharacterized protein</fullName>
    </submittedName>
</protein>
<sequence length="83" mass="9647">MRLCASRSEGDMRTAGRTCQPLLNAEKKPVGERECFSRSPLTLRLQEELCWDLLITQGLRWRLMMFACSRCHRGKKKIHLSPN</sequence>
<dbReference type="EMBL" id="JBBPFD010000004">
    <property type="protein sequence ID" value="KAK7930029.1"/>
    <property type="molecule type" value="Genomic_DNA"/>
</dbReference>
<proteinExistence type="predicted"/>
<evidence type="ECO:0000313" key="1">
    <source>
        <dbReference type="EMBL" id="KAK7930029.1"/>
    </source>
</evidence>
<dbReference type="AlphaFoldDB" id="A0AAW0PN66"/>
<reference evidence="2" key="1">
    <citation type="submission" date="2024-04" db="EMBL/GenBank/DDBJ databases">
        <title>Salinicola lusitanus LLJ914,a marine bacterium isolated from the Okinawa Trough.</title>
        <authorList>
            <person name="Li J."/>
        </authorList>
    </citation>
    <scope>NUCLEOTIDE SEQUENCE [LARGE SCALE GENOMIC DNA]</scope>
</reference>
<accession>A0AAW0PN66</accession>
<evidence type="ECO:0000313" key="2">
    <source>
        <dbReference type="Proteomes" id="UP001460270"/>
    </source>
</evidence>
<comment type="caution">
    <text evidence="1">The sequence shown here is derived from an EMBL/GenBank/DDBJ whole genome shotgun (WGS) entry which is preliminary data.</text>
</comment>
<organism evidence="1 2">
    <name type="scientific">Mugilogobius chulae</name>
    <name type="common">yellowstripe goby</name>
    <dbReference type="NCBI Taxonomy" id="88201"/>
    <lineage>
        <taxon>Eukaryota</taxon>
        <taxon>Metazoa</taxon>
        <taxon>Chordata</taxon>
        <taxon>Craniata</taxon>
        <taxon>Vertebrata</taxon>
        <taxon>Euteleostomi</taxon>
        <taxon>Actinopterygii</taxon>
        <taxon>Neopterygii</taxon>
        <taxon>Teleostei</taxon>
        <taxon>Neoteleostei</taxon>
        <taxon>Acanthomorphata</taxon>
        <taxon>Gobiaria</taxon>
        <taxon>Gobiiformes</taxon>
        <taxon>Gobioidei</taxon>
        <taxon>Gobiidae</taxon>
        <taxon>Gobionellinae</taxon>
        <taxon>Mugilogobius</taxon>
    </lineage>
</organism>